<evidence type="ECO:0000256" key="5">
    <source>
        <dbReference type="ARBA" id="ARBA00023143"/>
    </source>
</evidence>
<evidence type="ECO:0000256" key="6">
    <source>
        <dbReference type="ARBA" id="ARBA00023237"/>
    </source>
</evidence>
<dbReference type="AlphaFoldDB" id="A0A0B5FVH1"/>
<evidence type="ECO:0000256" key="8">
    <source>
        <dbReference type="SAM" id="SignalP"/>
    </source>
</evidence>
<protein>
    <recommendedName>
        <fullName evidence="7">Flagellar L-ring protein</fullName>
    </recommendedName>
    <alternativeName>
        <fullName evidence="7">Basal body L-ring protein</fullName>
    </alternativeName>
</protein>
<keyword evidence="3 7" id="KW-0732">Signal</keyword>
<organism evidence="9 10">
    <name type="scientific">Geoalkalibacter subterraneus</name>
    <dbReference type="NCBI Taxonomy" id="483547"/>
    <lineage>
        <taxon>Bacteria</taxon>
        <taxon>Pseudomonadati</taxon>
        <taxon>Thermodesulfobacteriota</taxon>
        <taxon>Desulfuromonadia</taxon>
        <taxon>Desulfuromonadales</taxon>
        <taxon>Geoalkalibacteraceae</taxon>
        <taxon>Geoalkalibacter</taxon>
    </lineage>
</organism>
<comment type="subunit">
    <text evidence="7">The basal body constitutes a major portion of the flagellar organelle and consists of four rings (L,P,S, and M) mounted on a central rod.</text>
</comment>
<keyword evidence="7" id="KW-0449">Lipoprotein</keyword>
<dbReference type="GO" id="GO:0003774">
    <property type="term" value="F:cytoskeletal motor activity"/>
    <property type="evidence" value="ECO:0007669"/>
    <property type="project" value="InterPro"/>
</dbReference>
<dbReference type="PRINTS" id="PR01008">
    <property type="entry name" value="FLGLRINGFLGH"/>
</dbReference>
<dbReference type="GO" id="GO:0009427">
    <property type="term" value="C:bacterial-type flagellum basal body, distal rod, L ring"/>
    <property type="evidence" value="ECO:0007669"/>
    <property type="project" value="InterPro"/>
</dbReference>
<dbReference type="OrthoDB" id="9789227at2"/>
<keyword evidence="10" id="KW-1185">Reference proteome</keyword>
<proteinExistence type="inferred from homology"/>
<dbReference type="EMBL" id="CP010311">
    <property type="protein sequence ID" value="AJF07576.1"/>
    <property type="molecule type" value="Genomic_DNA"/>
</dbReference>
<keyword evidence="9" id="KW-0282">Flagellum</keyword>
<sequence length="230" mass="24893">MKTIGWTVISALLMFAVGCAGHTRPQMQEEAFAPQEVEIVAERPATNGSLWTESRGSLFNDRKAQRIGDILTVAIFERASASKEASTSTGRSSSASAGINNLFGLEKQIATINSSIDPGNLIGTRYDNQFSGSGSTSRREDLVATITTRVVDVLPNGNLRIDGHKSVTVNNEQQLIRLSGIVRPTDVSSNNVVDSSQVLDAQIVYTGKGVISDKQKQGWLVRILDNVWPF</sequence>
<evidence type="ECO:0000256" key="7">
    <source>
        <dbReference type="HAMAP-Rule" id="MF_00415"/>
    </source>
</evidence>
<accession>A0A0B5FVH1</accession>
<keyword evidence="4 7" id="KW-0472">Membrane</keyword>
<name>A0A0B5FVH1_9BACT</name>
<evidence type="ECO:0000256" key="4">
    <source>
        <dbReference type="ARBA" id="ARBA00023136"/>
    </source>
</evidence>
<dbReference type="STRING" id="483547.GSUB_14880"/>
<evidence type="ECO:0000256" key="1">
    <source>
        <dbReference type="ARBA" id="ARBA00002591"/>
    </source>
</evidence>
<evidence type="ECO:0000313" key="9">
    <source>
        <dbReference type="EMBL" id="AJF07576.1"/>
    </source>
</evidence>
<dbReference type="HAMAP" id="MF_00415">
    <property type="entry name" value="FlgH"/>
    <property type="match status" value="1"/>
</dbReference>
<dbReference type="GO" id="GO:0009279">
    <property type="term" value="C:cell outer membrane"/>
    <property type="evidence" value="ECO:0007669"/>
    <property type="project" value="UniProtKB-SubCell"/>
</dbReference>
<keyword evidence="6 7" id="KW-0998">Cell outer membrane</keyword>
<evidence type="ECO:0000313" key="10">
    <source>
        <dbReference type="Proteomes" id="UP000035036"/>
    </source>
</evidence>
<comment type="function">
    <text evidence="1 7">Assembles around the rod to form the L-ring and probably protects the motor/basal body from shearing forces during rotation.</text>
</comment>
<dbReference type="PANTHER" id="PTHR34933:SF1">
    <property type="entry name" value="FLAGELLAR L-RING PROTEIN"/>
    <property type="match status" value="1"/>
</dbReference>
<dbReference type="PROSITE" id="PS51257">
    <property type="entry name" value="PROKAR_LIPOPROTEIN"/>
    <property type="match status" value="1"/>
</dbReference>
<feature type="chain" id="PRO_5008827908" description="Flagellar L-ring protein" evidence="8">
    <location>
        <begin position="21"/>
        <end position="230"/>
    </location>
</feature>
<dbReference type="InterPro" id="IPR000527">
    <property type="entry name" value="Flag_Lring"/>
</dbReference>
<keyword evidence="5 7" id="KW-0975">Bacterial flagellum</keyword>
<dbReference type="Proteomes" id="UP000035036">
    <property type="component" value="Chromosome"/>
</dbReference>
<comment type="similarity">
    <text evidence="2 7">Belongs to the FlgH family.</text>
</comment>
<gene>
    <name evidence="7" type="primary">flgH</name>
    <name evidence="9" type="ORF">GSUB_14880</name>
</gene>
<reference evidence="9 10" key="1">
    <citation type="journal article" date="2015" name="Genome Announc.">
        <title>Genomes of Geoalkalibacter ferrihydriticus Z-0531T and Geoalkalibacter subterraneus Red1T, Two Haloalkaliphilic Metal-Reducing Deltaproteobacteria.</title>
        <authorList>
            <person name="Badalamenti J.P."/>
            <person name="Krajmalnik-Brown R."/>
            <person name="Torres C.I."/>
            <person name="Bond D.R."/>
        </authorList>
    </citation>
    <scope>NUCLEOTIDE SEQUENCE [LARGE SCALE GENOMIC DNA]</scope>
    <source>
        <strain evidence="9 10">Red1</strain>
    </source>
</reference>
<dbReference type="PANTHER" id="PTHR34933">
    <property type="entry name" value="FLAGELLAR L-RING PROTEIN"/>
    <property type="match status" value="1"/>
</dbReference>
<comment type="subcellular location">
    <subcellularLocation>
        <location evidence="7">Cell outer membrane</location>
        <topology evidence="7">Lipid-anchor</topology>
    </subcellularLocation>
    <subcellularLocation>
        <location evidence="7">Bacterial flagellum basal body</location>
    </subcellularLocation>
</comment>
<dbReference type="HOGENOM" id="CLU_069313_0_2_7"/>
<evidence type="ECO:0000256" key="2">
    <source>
        <dbReference type="ARBA" id="ARBA00006929"/>
    </source>
</evidence>
<evidence type="ECO:0000256" key="3">
    <source>
        <dbReference type="ARBA" id="ARBA00022729"/>
    </source>
</evidence>
<dbReference type="GO" id="GO:0071973">
    <property type="term" value="P:bacterial-type flagellum-dependent cell motility"/>
    <property type="evidence" value="ECO:0007669"/>
    <property type="project" value="InterPro"/>
</dbReference>
<dbReference type="Pfam" id="PF02107">
    <property type="entry name" value="FlgH"/>
    <property type="match status" value="1"/>
</dbReference>
<dbReference type="KEGG" id="gsb:GSUB_14880"/>
<keyword evidence="9" id="KW-0969">Cilium</keyword>
<feature type="signal peptide" evidence="8">
    <location>
        <begin position="1"/>
        <end position="20"/>
    </location>
</feature>
<keyword evidence="9" id="KW-0966">Cell projection</keyword>